<evidence type="ECO:0000313" key="1">
    <source>
        <dbReference type="EMBL" id="RAP03617.1"/>
    </source>
</evidence>
<proteinExistence type="predicted"/>
<dbReference type="EMBL" id="NGJK01000015">
    <property type="protein sequence ID" value="RAP03617.1"/>
    <property type="molecule type" value="Genomic_DNA"/>
</dbReference>
<sequence>MNRQIIDLSQNELLNYIVDNFKEDALLEISYNRVFIPGKILYIDKSSDVIITLQLMGQLLHQRVDININEIIDEIVELRYTYHEMEVIIRLS</sequence>
<organism evidence="1 2">
    <name type="scientific">Methanosphaera stadtmanae</name>
    <dbReference type="NCBI Taxonomy" id="2317"/>
    <lineage>
        <taxon>Archaea</taxon>
        <taxon>Methanobacteriati</taxon>
        <taxon>Methanobacteriota</taxon>
        <taxon>Methanomada group</taxon>
        <taxon>Methanobacteria</taxon>
        <taxon>Methanobacteriales</taxon>
        <taxon>Methanobacteriaceae</taxon>
        <taxon>Methanosphaera</taxon>
    </lineage>
</organism>
<evidence type="ECO:0000313" key="2">
    <source>
        <dbReference type="Proteomes" id="UP000248557"/>
    </source>
</evidence>
<evidence type="ECO:0008006" key="3">
    <source>
        <dbReference type="Google" id="ProtNLM"/>
    </source>
</evidence>
<dbReference type="RefSeq" id="WP_011405861.1">
    <property type="nucleotide sequence ID" value="NZ_CATZNA010000031.1"/>
</dbReference>
<dbReference type="AlphaFoldDB" id="A0A328Q5I2"/>
<protein>
    <recommendedName>
        <fullName evidence="3">DUF2097 domain-containing protein</fullName>
    </recommendedName>
</protein>
<gene>
    <name evidence="1" type="ORF">CA615_01260</name>
</gene>
<reference evidence="1 2" key="1">
    <citation type="submission" date="2017-05" db="EMBL/GenBank/DDBJ databases">
        <title>Host range expansion of the Methanosphaera genus to humans and monogastric animals involves recent and extensive reduction in genome content.</title>
        <authorList>
            <person name="Hoedt E.C."/>
            <person name="Volmer J.G."/>
            <person name="Parks D.H."/>
            <person name="Rosewarne C.P."/>
            <person name="Denman S.E."/>
            <person name="Mcsweeney C.S."/>
            <person name="O Cuiv P."/>
            <person name="Hugenholtz P."/>
            <person name="Tyson G.W."/>
            <person name="Morrison M."/>
        </authorList>
    </citation>
    <scope>NUCLEOTIDE SEQUENCE [LARGE SCALE GENOMIC DNA]</scope>
    <source>
        <strain evidence="1 2">PA5</strain>
    </source>
</reference>
<dbReference type="GeneID" id="3855504"/>
<name>A0A328Q5I2_9EURY</name>
<dbReference type="Proteomes" id="UP000248557">
    <property type="component" value="Unassembled WGS sequence"/>
</dbReference>
<accession>A0A328Q5I2</accession>
<comment type="caution">
    <text evidence="1">The sequence shown here is derived from an EMBL/GenBank/DDBJ whole genome shotgun (WGS) entry which is preliminary data.</text>
</comment>
<dbReference type="Pfam" id="PF09870">
    <property type="entry name" value="DUF2097"/>
    <property type="match status" value="1"/>
</dbReference>
<dbReference type="InterPro" id="IPR019208">
    <property type="entry name" value="DUF2097"/>
</dbReference>